<dbReference type="InterPro" id="IPR054691">
    <property type="entry name" value="LeuA/HCS_post-cat"/>
</dbReference>
<feature type="domain" description="Pyruvate carboxyltransferase" evidence="6">
    <location>
        <begin position="1"/>
        <end position="250"/>
    </location>
</feature>
<keyword evidence="8" id="KW-1185">Reference proteome</keyword>
<proteinExistence type="predicted"/>
<evidence type="ECO:0000259" key="6">
    <source>
        <dbReference type="PROSITE" id="PS50991"/>
    </source>
</evidence>
<dbReference type="InterPro" id="IPR000891">
    <property type="entry name" value="PYR_CT"/>
</dbReference>
<dbReference type="GO" id="GO:0009097">
    <property type="term" value="P:isoleucine biosynthetic process"/>
    <property type="evidence" value="ECO:0007669"/>
    <property type="project" value="UniProtKB-UniRule"/>
</dbReference>
<comment type="pathway">
    <text evidence="3">Amino-acid biosynthesis.</text>
</comment>
<dbReference type="GO" id="GO:0009098">
    <property type="term" value="P:L-leucine biosynthetic process"/>
    <property type="evidence" value="ECO:0007669"/>
    <property type="project" value="InterPro"/>
</dbReference>
<comment type="catalytic activity">
    <reaction evidence="4">
        <text>pyruvate + acetyl-CoA + H2O = (3R)-citramalate + CoA + H(+)</text>
        <dbReference type="Rhea" id="RHEA:19045"/>
        <dbReference type="ChEBI" id="CHEBI:15361"/>
        <dbReference type="ChEBI" id="CHEBI:15377"/>
        <dbReference type="ChEBI" id="CHEBI:15378"/>
        <dbReference type="ChEBI" id="CHEBI:30934"/>
        <dbReference type="ChEBI" id="CHEBI:57287"/>
        <dbReference type="ChEBI" id="CHEBI:57288"/>
        <dbReference type="EC" id="2.3.3.21"/>
    </reaction>
</comment>
<evidence type="ECO:0000256" key="1">
    <source>
        <dbReference type="ARBA" id="ARBA00022605"/>
    </source>
</evidence>
<dbReference type="PANTHER" id="PTHR43538">
    <property type="entry name" value="ALPHA-IPM SYNTHASE/HOMOCITRATE SYNTHASE"/>
    <property type="match status" value="1"/>
</dbReference>
<dbReference type="Pfam" id="PF22617">
    <property type="entry name" value="HCS_D2"/>
    <property type="match status" value="1"/>
</dbReference>
<evidence type="ECO:0000256" key="2">
    <source>
        <dbReference type="ARBA" id="ARBA00022679"/>
    </source>
</evidence>
<keyword evidence="2 7" id="KW-0808">Transferase</keyword>
<dbReference type="NCBIfam" id="TIGR00977">
    <property type="entry name" value="citramal_synth"/>
    <property type="match status" value="1"/>
</dbReference>
<dbReference type="PROSITE" id="PS50991">
    <property type="entry name" value="PYR_CT"/>
    <property type="match status" value="1"/>
</dbReference>
<keyword evidence="1" id="KW-0028">Amino-acid biosynthesis</keyword>
<name>A0A975U4Q6_9PROT</name>
<dbReference type="KEGG" id="elio:KO353_12460"/>
<sequence>MQGVDWSVADKQAIARALDAFGVDTIEGGWPGANPTDDAFFASPPPLKRARLAAFGMTRRAGRSAANDPGLAALFGAKTPIITLVGKTWDYHAEVALGVSLEENLAMIADSVAEAVRRAETVMFDAEHFFDGFKRNRDYALKAIMAAHASGARWIVLCDTNGGTLPDEVEAIVAEVTRHIPGDQLGFHGHNDTENGVANTLAAVRAGVRQVQGTINGIGERCGNANLISIIPTLMLKMGYETGVTEEGLRGLTRLSRLLDERLNRAPARGAAYVGESAFAHKGGLHVSAVERDPATYEHVAPERVGNRRHIVVSDQAGRSNILARLRDVGIDIDPEDRRVRRILDEVKAREFQGYAYDGAEASFELLARRMLGTVPEYFHLESFRTLVERRGEGEEALSEATLKIVVRGERVLTVAEGNGPVNALDAALRKALLPHYPEVERLKLVDYKVRILAPDRATAAVTRVMIESEDAAGNRWSTVGVSGNVIEASFGALADAVTYFLMREGATAG</sequence>
<dbReference type="Proteomes" id="UP000694001">
    <property type="component" value="Chromosome"/>
</dbReference>
<dbReference type="GO" id="GO:0043714">
    <property type="term" value="F:(R)-citramalate synthase activity"/>
    <property type="evidence" value="ECO:0007669"/>
    <property type="project" value="UniProtKB-UniRule"/>
</dbReference>
<dbReference type="GO" id="GO:0003852">
    <property type="term" value="F:2-isopropylmalate synthase activity"/>
    <property type="evidence" value="ECO:0007669"/>
    <property type="project" value="InterPro"/>
</dbReference>
<dbReference type="AlphaFoldDB" id="A0A975U4Q6"/>
<evidence type="ECO:0000256" key="5">
    <source>
        <dbReference type="NCBIfam" id="TIGR00977"/>
    </source>
</evidence>
<dbReference type="Pfam" id="PF00682">
    <property type="entry name" value="HMGL-like"/>
    <property type="match status" value="1"/>
</dbReference>
<keyword evidence="7" id="KW-0012">Acyltransferase</keyword>
<evidence type="ECO:0000256" key="3">
    <source>
        <dbReference type="ARBA" id="ARBA00029440"/>
    </source>
</evidence>
<evidence type="ECO:0000313" key="8">
    <source>
        <dbReference type="Proteomes" id="UP000694001"/>
    </source>
</evidence>
<evidence type="ECO:0000313" key="7">
    <source>
        <dbReference type="EMBL" id="QXM26330.1"/>
    </source>
</evidence>
<dbReference type="PANTHER" id="PTHR43538:SF1">
    <property type="entry name" value="(R)-CITRAMALATE SYNTHASE"/>
    <property type="match status" value="1"/>
</dbReference>
<evidence type="ECO:0000256" key="4">
    <source>
        <dbReference type="ARBA" id="ARBA00048263"/>
    </source>
</evidence>
<protein>
    <recommendedName>
        <fullName evidence="5">Citramalate synthase</fullName>
        <ecNumber evidence="5">2.3.3.21</ecNumber>
    </recommendedName>
</protein>
<dbReference type="EMBL" id="CP076448">
    <property type="protein sequence ID" value="QXM26330.1"/>
    <property type="molecule type" value="Genomic_DNA"/>
</dbReference>
<dbReference type="CDD" id="cd07941">
    <property type="entry name" value="DRE_TIM_LeuA3"/>
    <property type="match status" value="1"/>
</dbReference>
<dbReference type="Pfam" id="PF08502">
    <property type="entry name" value="LeuA_dimer"/>
    <property type="match status" value="1"/>
</dbReference>
<organism evidence="7 8">
    <name type="scientific">Elioraea tepida</name>
    <dbReference type="NCBI Taxonomy" id="2843330"/>
    <lineage>
        <taxon>Bacteria</taxon>
        <taxon>Pseudomonadati</taxon>
        <taxon>Pseudomonadota</taxon>
        <taxon>Alphaproteobacteria</taxon>
        <taxon>Acetobacterales</taxon>
        <taxon>Elioraeaceae</taxon>
        <taxon>Elioraea</taxon>
    </lineage>
</organism>
<dbReference type="EC" id="2.3.3.21" evidence="5"/>
<dbReference type="InterPro" id="IPR005675">
    <property type="entry name" value="Citramal_synthase"/>
</dbReference>
<dbReference type="InterPro" id="IPR013709">
    <property type="entry name" value="2-isopropylmalate_synth_dimer"/>
</dbReference>
<accession>A0A975U4Q6</accession>
<reference evidence="7" key="1">
    <citation type="submission" date="2021-06" db="EMBL/GenBank/DDBJ databases">
        <title>Elioraea tepida, sp. nov., a moderately thermophilic aerobic anoxygenic phototrophic bacterium isolated from an alkaline siliceous hot spring mat community in Yellowstone National Park, WY, USA.</title>
        <authorList>
            <person name="Saini M.K."/>
            <person name="Yoshida S."/>
            <person name="Sebastian A."/>
            <person name="Hirose S."/>
            <person name="Hara E."/>
            <person name="Tamaki H."/>
            <person name="Soulier N.T."/>
            <person name="Albert I."/>
            <person name="Hanada S."/>
            <person name="Bryant D.A."/>
            <person name="Tank M."/>
        </authorList>
    </citation>
    <scope>NUCLEOTIDE SEQUENCE</scope>
    <source>
        <strain evidence="7">MS-P2</strain>
    </source>
</reference>
<dbReference type="SMART" id="SM00917">
    <property type="entry name" value="LeuA_dimer"/>
    <property type="match status" value="1"/>
</dbReference>
<gene>
    <name evidence="7" type="primary">cimA</name>
    <name evidence="7" type="ORF">KO353_12460</name>
</gene>